<evidence type="ECO:0000313" key="7">
    <source>
        <dbReference type="Proteomes" id="UP000228920"/>
    </source>
</evidence>
<comment type="function">
    <text evidence="5">Forms part of the ribosomal stalk, playing a central role in the interaction of the ribosome with GTP-bound translation factors.</text>
</comment>
<dbReference type="GO" id="GO:0006412">
    <property type="term" value="P:translation"/>
    <property type="evidence" value="ECO:0007669"/>
    <property type="project" value="UniProtKB-UniRule"/>
</dbReference>
<reference evidence="7" key="1">
    <citation type="submission" date="2017-09" db="EMBL/GenBank/DDBJ databases">
        <title>Depth-based differentiation of microbial function through sediment-hosted aquifers and enrichment of novel symbionts in the deep terrestrial subsurface.</title>
        <authorList>
            <person name="Probst A.J."/>
            <person name="Ladd B."/>
            <person name="Jarett J.K."/>
            <person name="Geller-Mcgrath D.E."/>
            <person name="Sieber C.M.K."/>
            <person name="Emerson J.B."/>
            <person name="Anantharaman K."/>
            <person name="Thomas B.C."/>
            <person name="Malmstrom R."/>
            <person name="Stieglmeier M."/>
            <person name="Klingl A."/>
            <person name="Woyke T."/>
            <person name="Ryan C.M."/>
            <person name="Banfield J.F."/>
        </authorList>
    </citation>
    <scope>NUCLEOTIDE SEQUENCE [LARGE SCALE GENOMIC DNA]</scope>
</reference>
<dbReference type="NCBIfam" id="NF000955">
    <property type="entry name" value="PRK00099.1-1"/>
    <property type="match status" value="1"/>
</dbReference>
<proteinExistence type="inferred from homology"/>
<evidence type="ECO:0000256" key="4">
    <source>
        <dbReference type="ARBA" id="ARBA00035202"/>
    </source>
</evidence>
<dbReference type="SUPFAM" id="SSF160369">
    <property type="entry name" value="Ribosomal protein L10-like"/>
    <property type="match status" value="1"/>
</dbReference>
<dbReference type="InterPro" id="IPR047865">
    <property type="entry name" value="Ribosomal_uL10_bac_type"/>
</dbReference>
<dbReference type="GO" id="GO:1990904">
    <property type="term" value="C:ribonucleoprotein complex"/>
    <property type="evidence" value="ECO:0007669"/>
    <property type="project" value="UniProtKB-KW"/>
</dbReference>
<evidence type="ECO:0000256" key="1">
    <source>
        <dbReference type="ARBA" id="ARBA00008889"/>
    </source>
</evidence>
<evidence type="ECO:0000256" key="2">
    <source>
        <dbReference type="ARBA" id="ARBA00022980"/>
    </source>
</evidence>
<dbReference type="InterPro" id="IPR022973">
    <property type="entry name" value="Ribosomal_uL10_bac"/>
</dbReference>
<sequence>MPNQKNIQKVEELSKQIAAADGSVFVDYRGLTHSKLEELRTAVEKDNASLSVTKNTLLQIALKNNNAQHEDQFESDLSGPTATIFLQGDIISPLKKLAEFIKKNELPVIKSGYIENTYTSADQIEMLASLSSREDLIARLMGQLNAPITNVALTIKAPLQYLVFALTAISTKKQQGGEA</sequence>
<dbReference type="Pfam" id="PF00466">
    <property type="entry name" value="Ribosomal_L10"/>
    <property type="match status" value="1"/>
</dbReference>
<gene>
    <name evidence="5 6" type="primary">rplJ</name>
    <name evidence="6" type="ORF">COY32_01850</name>
</gene>
<evidence type="ECO:0000256" key="5">
    <source>
        <dbReference type="HAMAP-Rule" id="MF_00362"/>
    </source>
</evidence>
<organism evidence="6 7">
    <name type="scientific">candidate division WWE3 bacterium CG_4_10_14_0_2_um_filter_41_14</name>
    <dbReference type="NCBI Taxonomy" id="1975072"/>
    <lineage>
        <taxon>Bacteria</taxon>
        <taxon>Katanobacteria</taxon>
    </lineage>
</organism>
<dbReference type="Proteomes" id="UP000228920">
    <property type="component" value="Unassembled WGS sequence"/>
</dbReference>
<dbReference type="Gene3D" id="3.30.70.1730">
    <property type="match status" value="1"/>
</dbReference>
<dbReference type="HAMAP" id="MF_00362">
    <property type="entry name" value="Ribosomal_uL10"/>
    <property type="match status" value="1"/>
</dbReference>
<dbReference type="GO" id="GO:0005840">
    <property type="term" value="C:ribosome"/>
    <property type="evidence" value="ECO:0007669"/>
    <property type="project" value="UniProtKB-KW"/>
</dbReference>
<keyword evidence="3 5" id="KW-0687">Ribonucleoprotein</keyword>
<dbReference type="InterPro" id="IPR001790">
    <property type="entry name" value="Ribosomal_uL10"/>
</dbReference>
<protein>
    <recommendedName>
        <fullName evidence="4 5">Large ribosomal subunit protein uL10</fullName>
    </recommendedName>
</protein>
<dbReference type="InterPro" id="IPR043141">
    <property type="entry name" value="Ribosomal_uL10-like_sf"/>
</dbReference>
<keyword evidence="5" id="KW-0694">RNA-binding</keyword>
<keyword evidence="5" id="KW-0699">rRNA-binding</keyword>
<dbReference type="AlphaFoldDB" id="A0A2M7TKM9"/>
<comment type="subunit">
    <text evidence="5">Part of the ribosomal stalk of the 50S ribosomal subunit. The N-terminus interacts with L11 and the large rRNA to form the base of the stalk. The C-terminus forms an elongated spine to which L12 dimers bind in a sequential fashion forming a multimeric L10(L12)X complex.</text>
</comment>
<accession>A0A2M7TKM9</accession>
<comment type="caution">
    <text evidence="6">The sequence shown here is derived from an EMBL/GenBank/DDBJ whole genome shotgun (WGS) entry which is preliminary data.</text>
</comment>
<keyword evidence="2 5" id="KW-0689">Ribosomal protein</keyword>
<dbReference type="CDD" id="cd05797">
    <property type="entry name" value="Ribosomal_L10"/>
    <property type="match status" value="1"/>
</dbReference>
<name>A0A2M7TKM9_UNCKA</name>
<evidence type="ECO:0000313" key="6">
    <source>
        <dbReference type="EMBL" id="PIZ47404.1"/>
    </source>
</evidence>
<evidence type="ECO:0000256" key="3">
    <source>
        <dbReference type="ARBA" id="ARBA00023274"/>
    </source>
</evidence>
<dbReference type="Gene3D" id="6.10.250.290">
    <property type="match status" value="1"/>
</dbReference>
<dbReference type="GO" id="GO:0070180">
    <property type="term" value="F:large ribosomal subunit rRNA binding"/>
    <property type="evidence" value="ECO:0007669"/>
    <property type="project" value="UniProtKB-UniRule"/>
</dbReference>
<dbReference type="EMBL" id="PFNL01000051">
    <property type="protein sequence ID" value="PIZ47404.1"/>
    <property type="molecule type" value="Genomic_DNA"/>
</dbReference>
<comment type="similarity">
    <text evidence="1 5">Belongs to the universal ribosomal protein uL10 family.</text>
</comment>
<dbReference type="PANTHER" id="PTHR11560">
    <property type="entry name" value="39S RIBOSOMAL PROTEIN L10, MITOCHONDRIAL"/>
    <property type="match status" value="1"/>
</dbReference>